<comment type="caution">
    <text evidence="1">The sequence shown here is derived from an EMBL/GenBank/DDBJ whole genome shotgun (WGS) entry which is preliminary data.</text>
</comment>
<dbReference type="Proteomes" id="UP000321548">
    <property type="component" value="Unassembled WGS sequence"/>
</dbReference>
<reference evidence="1 2" key="1">
    <citation type="submission" date="2019-06" db="EMBL/GenBank/DDBJ databases">
        <title>Quisquiliibacterium sp. nov., isolated from a maize field.</title>
        <authorList>
            <person name="Lin S.-Y."/>
            <person name="Tsai C.-F."/>
            <person name="Young C.-C."/>
        </authorList>
    </citation>
    <scope>NUCLEOTIDE SEQUENCE [LARGE SCALE GENOMIC DNA]</scope>
    <source>
        <strain evidence="1 2">CC-CFT501</strain>
    </source>
</reference>
<dbReference type="SUPFAM" id="SSF52402">
    <property type="entry name" value="Adenine nucleotide alpha hydrolases-like"/>
    <property type="match status" value="1"/>
</dbReference>
<keyword evidence="2" id="KW-1185">Reference proteome</keyword>
<evidence type="ECO:0008006" key="3">
    <source>
        <dbReference type="Google" id="ProtNLM"/>
    </source>
</evidence>
<protein>
    <recommendedName>
        <fullName evidence="3">Universal stress protein</fullName>
    </recommendedName>
</protein>
<name>A0A5C8NKH1_9BURK</name>
<evidence type="ECO:0000313" key="1">
    <source>
        <dbReference type="EMBL" id="TXL61778.1"/>
    </source>
</evidence>
<dbReference type="AlphaFoldDB" id="A0A5C8NKH1"/>
<proteinExistence type="predicted"/>
<dbReference type="Gene3D" id="3.40.50.12370">
    <property type="match status" value="1"/>
</dbReference>
<sequence>MSDLVETGRIWVALDALERSEAPLGTAVGLARILQAELAALFVENVDLLRMAAFPQAFETRLFGQHDPAGQQGPERLEAALRAQASALQRQLVRTAGASGLRWSFRIARGRVLQQALEVAGAGDCVVLPSAAIATSLAITRPDPATRRGAATRAGTAPQRGAIASARPAGLSLAGSPQLWALPGVGPRARRVLEIAHRLLDQDGPGRLVLPEAPREAAELRDWLRQRGWQDDWREASLADLQAARQQPGGAGAGILLLPRPADGAERAQLEGSLRRAGWPIVMV</sequence>
<accession>A0A5C8NKH1</accession>
<evidence type="ECO:0000313" key="2">
    <source>
        <dbReference type="Proteomes" id="UP000321548"/>
    </source>
</evidence>
<dbReference type="RefSeq" id="WP_147705911.1">
    <property type="nucleotide sequence ID" value="NZ_VDUY01000011.1"/>
</dbReference>
<dbReference type="EMBL" id="VDUY01000011">
    <property type="protein sequence ID" value="TXL61778.1"/>
    <property type="molecule type" value="Genomic_DNA"/>
</dbReference>
<gene>
    <name evidence="1" type="ORF">FHP08_18070</name>
</gene>
<organism evidence="1 2">
    <name type="scientific">Zeimonas arvi</name>
    <dbReference type="NCBI Taxonomy" id="2498847"/>
    <lineage>
        <taxon>Bacteria</taxon>
        <taxon>Pseudomonadati</taxon>
        <taxon>Pseudomonadota</taxon>
        <taxon>Betaproteobacteria</taxon>
        <taxon>Burkholderiales</taxon>
        <taxon>Burkholderiaceae</taxon>
        <taxon>Zeimonas</taxon>
    </lineage>
</organism>